<protein>
    <recommendedName>
        <fullName evidence="4">Apple domain-containing protein</fullName>
    </recommendedName>
</protein>
<feature type="signal peptide" evidence="1">
    <location>
        <begin position="1"/>
        <end position="27"/>
    </location>
</feature>
<sequence length="126" mass="14353">MKVSSVILSIFLLISAMLSIPVSSVSARDWKEGDNGDVRWDNYCRYVGDYISYKHSTDRQCGRVCLFNYRCTHFTHGDGVCYMYASIFGRSVDYGWAPGWVCGYVPDRILDTSVVYGRRKPQLLAV</sequence>
<feature type="chain" id="PRO_5035194137" description="Apple domain-containing protein" evidence="1">
    <location>
        <begin position="28"/>
        <end position="126"/>
    </location>
</feature>
<gene>
    <name evidence="2" type="ORF">DGAL_LOCUS12606</name>
</gene>
<evidence type="ECO:0000313" key="2">
    <source>
        <dbReference type="EMBL" id="CAH0109142.1"/>
    </source>
</evidence>
<dbReference type="EMBL" id="CAKKLH010000291">
    <property type="protein sequence ID" value="CAH0109142.1"/>
    <property type="molecule type" value="Genomic_DNA"/>
</dbReference>
<keyword evidence="1" id="KW-0732">Signal</keyword>
<accession>A0A8J2RR73</accession>
<dbReference type="AlphaFoldDB" id="A0A8J2RR73"/>
<name>A0A8J2RR73_9CRUS</name>
<keyword evidence="3" id="KW-1185">Reference proteome</keyword>
<evidence type="ECO:0000256" key="1">
    <source>
        <dbReference type="SAM" id="SignalP"/>
    </source>
</evidence>
<comment type="caution">
    <text evidence="2">The sequence shown here is derived from an EMBL/GenBank/DDBJ whole genome shotgun (WGS) entry which is preliminary data.</text>
</comment>
<evidence type="ECO:0000313" key="3">
    <source>
        <dbReference type="Proteomes" id="UP000789390"/>
    </source>
</evidence>
<dbReference type="OrthoDB" id="568194at2759"/>
<proteinExistence type="predicted"/>
<evidence type="ECO:0008006" key="4">
    <source>
        <dbReference type="Google" id="ProtNLM"/>
    </source>
</evidence>
<reference evidence="2" key="1">
    <citation type="submission" date="2021-11" db="EMBL/GenBank/DDBJ databases">
        <authorList>
            <person name="Schell T."/>
        </authorList>
    </citation>
    <scope>NUCLEOTIDE SEQUENCE</scope>
    <source>
        <strain evidence="2">M5</strain>
    </source>
</reference>
<organism evidence="2 3">
    <name type="scientific">Daphnia galeata</name>
    <dbReference type="NCBI Taxonomy" id="27404"/>
    <lineage>
        <taxon>Eukaryota</taxon>
        <taxon>Metazoa</taxon>
        <taxon>Ecdysozoa</taxon>
        <taxon>Arthropoda</taxon>
        <taxon>Crustacea</taxon>
        <taxon>Branchiopoda</taxon>
        <taxon>Diplostraca</taxon>
        <taxon>Cladocera</taxon>
        <taxon>Anomopoda</taxon>
        <taxon>Daphniidae</taxon>
        <taxon>Daphnia</taxon>
    </lineage>
</organism>
<dbReference type="Proteomes" id="UP000789390">
    <property type="component" value="Unassembled WGS sequence"/>
</dbReference>